<dbReference type="RefSeq" id="XP_030976787.1">
    <property type="nucleotide sequence ID" value="XM_031131446.1"/>
</dbReference>
<keyword evidence="5 6" id="KW-0472">Membrane</keyword>
<organism evidence="9 10">
    <name type="scientific">Pyricularia grisea</name>
    <name type="common">Crabgrass-specific blast fungus</name>
    <name type="synonym">Magnaporthe grisea</name>
    <dbReference type="NCBI Taxonomy" id="148305"/>
    <lineage>
        <taxon>Eukaryota</taxon>
        <taxon>Fungi</taxon>
        <taxon>Dikarya</taxon>
        <taxon>Ascomycota</taxon>
        <taxon>Pezizomycotina</taxon>
        <taxon>Sordariomycetes</taxon>
        <taxon>Sordariomycetidae</taxon>
        <taxon>Magnaporthales</taxon>
        <taxon>Pyriculariaceae</taxon>
        <taxon>Pyricularia</taxon>
    </lineage>
</organism>
<proteinExistence type="predicted"/>
<dbReference type="InterPro" id="IPR003388">
    <property type="entry name" value="Reticulon"/>
</dbReference>
<keyword evidence="3 6" id="KW-0256">Endoplasmic reticulum</keyword>
<accession>A0A6P8APF9</accession>
<dbReference type="Proteomes" id="UP000515153">
    <property type="component" value="Chromosome VI"/>
</dbReference>
<reference evidence="10" key="2">
    <citation type="submission" date="2019-10" db="EMBL/GenBank/DDBJ databases">
        <authorList>
            <consortium name="NCBI Genome Project"/>
        </authorList>
    </citation>
    <scope>NUCLEOTIDE SEQUENCE</scope>
    <source>
        <strain evidence="10">NI907</strain>
    </source>
</reference>
<feature type="region of interest" description="Disordered" evidence="7">
    <location>
        <begin position="306"/>
        <end position="357"/>
    </location>
</feature>
<feature type="transmembrane region" description="Helical" evidence="6">
    <location>
        <begin position="204"/>
        <end position="226"/>
    </location>
</feature>
<sequence length="357" mass="38674">MADTAPAANGGSNLDALKNMFWNPAPASPGRTWEQMPSLNQVTNQKILQDAAAAYDSVTNGPVAQNVKDQSAKTSAELNNLAASRQTPTQPAATGQPLTHYHSFFSELLSWNNPRASGIAYASIVTLIFAVRYLDVIRWSLKLSGYVLATTVAAEVVGKAILGTGFASQLRPRRYYTVSREAIESMTGDVHELLNFFCIESQRILFAENVTVSAVACVGALISYWLVKIVPYWGLALMTTTLAFVAPLIYKTNKEMIDEHLKQVSSIVESQTNQLKEVAGKHTAQATELTKQYMGDYTAKAQSLLRGRSPETVSKTPAAPAAPAPADDVAHDFPSAPTTEIKTTEPVKDEKEPLLAL</sequence>
<feature type="transmembrane region" description="Helical" evidence="6">
    <location>
        <begin position="232"/>
        <end position="250"/>
    </location>
</feature>
<dbReference type="GeneID" id="41966351"/>
<evidence type="ECO:0000256" key="7">
    <source>
        <dbReference type="SAM" id="MobiDB-lite"/>
    </source>
</evidence>
<evidence type="ECO:0000256" key="6">
    <source>
        <dbReference type="RuleBase" id="RU363132"/>
    </source>
</evidence>
<feature type="domain" description="Reticulon" evidence="8">
    <location>
        <begin position="105"/>
        <end position="302"/>
    </location>
</feature>
<keyword evidence="9" id="KW-1185">Reference proteome</keyword>
<name>A0A6P8APF9_PYRGI</name>
<feature type="transmembrane region" description="Helical" evidence="6">
    <location>
        <begin position="146"/>
        <end position="167"/>
    </location>
</feature>
<protein>
    <recommendedName>
        <fullName evidence="6">Reticulon-like protein</fullName>
    </recommendedName>
</protein>
<evidence type="ECO:0000256" key="1">
    <source>
        <dbReference type="ARBA" id="ARBA00004477"/>
    </source>
</evidence>
<evidence type="ECO:0000256" key="3">
    <source>
        <dbReference type="ARBA" id="ARBA00022824"/>
    </source>
</evidence>
<evidence type="ECO:0000256" key="5">
    <source>
        <dbReference type="ARBA" id="ARBA00023136"/>
    </source>
</evidence>
<keyword evidence="4 6" id="KW-1133">Transmembrane helix</keyword>
<dbReference type="GO" id="GO:0005789">
    <property type="term" value="C:endoplasmic reticulum membrane"/>
    <property type="evidence" value="ECO:0007669"/>
    <property type="project" value="UniProtKB-SubCell"/>
</dbReference>
<evidence type="ECO:0000313" key="9">
    <source>
        <dbReference type="Proteomes" id="UP000515153"/>
    </source>
</evidence>
<evidence type="ECO:0000256" key="4">
    <source>
        <dbReference type="ARBA" id="ARBA00022989"/>
    </source>
</evidence>
<comment type="subcellular location">
    <subcellularLocation>
        <location evidence="1 6">Endoplasmic reticulum membrane</location>
        <topology evidence="1 6">Multi-pass membrane protein</topology>
    </subcellularLocation>
</comment>
<feature type="compositionally biased region" description="Basic and acidic residues" evidence="7">
    <location>
        <begin position="342"/>
        <end position="357"/>
    </location>
</feature>
<dbReference type="KEGG" id="pgri:PgNI_11480"/>
<gene>
    <name evidence="10" type="ORF">PgNI_11480</name>
</gene>
<evidence type="ECO:0000259" key="8">
    <source>
        <dbReference type="PROSITE" id="PS50845"/>
    </source>
</evidence>
<dbReference type="PROSITE" id="PS50845">
    <property type="entry name" value="RETICULON"/>
    <property type="match status" value="1"/>
</dbReference>
<keyword evidence="2 6" id="KW-0812">Transmembrane</keyword>
<dbReference type="AlphaFoldDB" id="A0A6P8APF9"/>
<evidence type="ECO:0000313" key="10">
    <source>
        <dbReference type="RefSeq" id="XP_030976787.1"/>
    </source>
</evidence>
<reference evidence="10" key="3">
    <citation type="submission" date="2025-08" db="UniProtKB">
        <authorList>
            <consortium name="RefSeq"/>
        </authorList>
    </citation>
    <scope>IDENTIFICATION</scope>
    <source>
        <strain evidence="10">NI907</strain>
    </source>
</reference>
<feature type="compositionally biased region" description="Low complexity" evidence="7">
    <location>
        <begin position="317"/>
        <end position="326"/>
    </location>
</feature>
<dbReference type="Pfam" id="PF02453">
    <property type="entry name" value="Reticulon"/>
    <property type="match status" value="1"/>
</dbReference>
<reference evidence="9 10" key="1">
    <citation type="journal article" date="2019" name="Mol. Biol. Evol.">
        <title>Blast fungal genomes show frequent chromosomal changes, gene gains and losses, and effector gene turnover.</title>
        <authorList>
            <person name="Gomez Luciano L.B."/>
            <person name="Jason Tsai I."/>
            <person name="Chuma I."/>
            <person name="Tosa Y."/>
            <person name="Chen Y.H."/>
            <person name="Li J.Y."/>
            <person name="Li M.Y."/>
            <person name="Jade Lu M.Y."/>
            <person name="Nakayashiki H."/>
            <person name="Li W.H."/>
        </authorList>
    </citation>
    <scope>NUCLEOTIDE SEQUENCE [LARGE SCALE GENOMIC DNA]</scope>
    <source>
        <strain evidence="9 10">NI907</strain>
    </source>
</reference>
<evidence type="ECO:0000256" key="2">
    <source>
        <dbReference type="ARBA" id="ARBA00022692"/>
    </source>
</evidence>
<feature type="transmembrane region" description="Helical" evidence="6">
    <location>
        <begin position="116"/>
        <end position="134"/>
    </location>
</feature>